<feature type="chain" id="PRO_5045080054" description="T9SS type A sorting domain-containing protein" evidence="9">
    <location>
        <begin position="23"/>
        <end position="419"/>
    </location>
</feature>
<dbReference type="EMBL" id="BAABDH010000003">
    <property type="protein sequence ID" value="GAA3918656.1"/>
    <property type="molecule type" value="Genomic_DNA"/>
</dbReference>
<sequence>MKTTFYAVALACLGLGSFAAQAQDARLAPMGGNPAAVVGRNCASMEVLEAQLAADPAMAQRMRAIERQTAEVLAGNGANRTNAIVTIPVVVHVIYNTTAQNVPQAQIDAQIRVLNEDFAKTNADASQIPSLFTGVAASTNVRFVLAKRDPNGAATTGVIRKSTKTRSFSSNDAVKSSSRGGSDAWPADKYLNLWLCNLGNGLLGYAQFPGGAAATDGVVCLYSSVPGGTATSYNKGRTATHEVGHWLNLRHIWGDATCGNDLVSDTPTQQTSNGGCPAFPKVTCGNQGDMSMNYMDYTYDACMYMFTTGQSSRMDALFATGGARTGLITSLGGTAPRAALATTTEVAMYPNPASSVLNLTLPKTANAWNVTVYDLRGHEMKQAVYNGQGQVNVAQLPKGLYQMTISNGEQTTRQRFQKD</sequence>
<dbReference type="CDD" id="cd04275">
    <property type="entry name" value="ZnMc_pappalysin_like"/>
    <property type="match status" value="1"/>
</dbReference>
<name>A0ABP7MEI1_9BACT</name>
<feature type="signal peptide" evidence="9">
    <location>
        <begin position="1"/>
        <end position="22"/>
    </location>
</feature>
<keyword evidence="4 9" id="KW-0732">Signal</keyword>
<evidence type="ECO:0000256" key="4">
    <source>
        <dbReference type="ARBA" id="ARBA00022729"/>
    </source>
</evidence>
<evidence type="ECO:0008006" key="14">
    <source>
        <dbReference type="Google" id="ProtNLM"/>
    </source>
</evidence>
<dbReference type="PANTHER" id="PTHR47466:SF1">
    <property type="entry name" value="METALLOPROTEASE MEP1 (AFU_ORTHOLOGUE AFUA_1G07730)-RELATED"/>
    <property type="match status" value="1"/>
</dbReference>
<gene>
    <name evidence="12" type="ORF">GCM10022406_01560</name>
</gene>
<proteinExistence type="inferred from homology"/>
<evidence type="ECO:0000256" key="3">
    <source>
        <dbReference type="ARBA" id="ARBA00022723"/>
    </source>
</evidence>
<protein>
    <recommendedName>
        <fullName evidence="14">T9SS type A sorting domain-containing protein</fullName>
    </recommendedName>
</protein>
<dbReference type="Proteomes" id="UP001499909">
    <property type="component" value="Unassembled WGS sequence"/>
</dbReference>
<dbReference type="SUPFAM" id="SSF55486">
    <property type="entry name" value="Metalloproteases ('zincins'), catalytic domain"/>
    <property type="match status" value="1"/>
</dbReference>
<comment type="caution">
    <text evidence="12">The sequence shown here is derived from an EMBL/GenBank/DDBJ whole genome shotgun (WGS) entry which is preliminary data.</text>
</comment>
<dbReference type="Pfam" id="PF05572">
    <property type="entry name" value="Peptidase_M43"/>
    <property type="match status" value="1"/>
</dbReference>
<evidence type="ECO:0000256" key="8">
    <source>
        <dbReference type="ARBA" id="ARBA00023157"/>
    </source>
</evidence>
<evidence type="ECO:0000313" key="13">
    <source>
        <dbReference type="Proteomes" id="UP001499909"/>
    </source>
</evidence>
<evidence type="ECO:0000259" key="11">
    <source>
        <dbReference type="Pfam" id="PF18962"/>
    </source>
</evidence>
<keyword evidence="8" id="KW-1015">Disulfide bond</keyword>
<dbReference type="Pfam" id="PF18962">
    <property type="entry name" value="Por_Secre_tail"/>
    <property type="match status" value="1"/>
</dbReference>
<keyword evidence="7" id="KW-0482">Metalloprotease</keyword>
<evidence type="ECO:0000256" key="5">
    <source>
        <dbReference type="ARBA" id="ARBA00022801"/>
    </source>
</evidence>
<reference evidence="13" key="1">
    <citation type="journal article" date="2019" name="Int. J. Syst. Evol. Microbiol.">
        <title>The Global Catalogue of Microorganisms (GCM) 10K type strain sequencing project: providing services to taxonomists for standard genome sequencing and annotation.</title>
        <authorList>
            <consortium name="The Broad Institute Genomics Platform"/>
            <consortium name="The Broad Institute Genome Sequencing Center for Infectious Disease"/>
            <person name="Wu L."/>
            <person name="Ma J."/>
        </authorList>
    </citation>
    <scope>NUCLEOTIDE SEQUENCE [LARGE SCALE GENOMIC DNA]</scope>
    <source>
        <strain evidence="13">JCM 17214</strain>
    </source>
</reference>
<evidence type="ECO:0000256" key="2">
    <source>
        <dbReference type="ARBA" id="ARBA00022670"/>
    </source>
</evidence>
<feature type="domain" description="Secretion system C-terminal sorting" evidence="11">
    <location>
        <begin position="348"/>
        <end position="415"/>
    </location>
</feature>
<dbReference type="InterPro" id="IPR024079">
    <property type="entry name" value="MetalloPept_cat_dom_sf"/>
</dbReference>
<organism evidence="12 13">
    <name type="scientific">Hymenobacter algoricola</name>
    <dbReference type="NCBI Taxonomy" id="486267"/>
    <lineage>
        <taxon>Bacteria</taxon>
        <taxon>Pseudomonadati</taxon>
        <taxon>Bacteroidota</taxon>
        <taxon>Cytophagia</taxon>
        <taxon>Cytophagales</taxon>
        <taxon>Hymenobacteraceae</taxon>
        <taxon>Hymenobacter</taxon>
    </lineage>
</organism>
<dbReference type="NCBIfam" id="TIGR04183">
    <property type="entry name" value="Por_Secre_tail"/>
    <property type="match status" value="1"/>
</dbReference>
<dbReference type="RefSeq" id="WP_345108652.1">
    <property type="nucleotide sequence ID" value="NZ_BAABDH010000003.1"/>
</dbReference>
<keyword evidence="2" id="KW-0645">Protease</keyword>
<evidence type="ECO:0000256" key="1">
    <source>
        <dbReference type="ARBA" id="ARBA00008721"/>
    </source>
</evidence>
<keyword evidence="13" id="KW-1185">Reference proteome</keyword>
<comment type="similarity">
    <text evidence="1">Belongs to the peptidase M43B family.</text>
</comment>
<dbReference type="PANTHER" id="PTHR47466">
    <property type="match status" value="1"/>
</dbReference>
<evidence type="ECO:0000256" key="6">
    <source>
        <dbReference type="ARBA" id="ARBA00022833"/>
    </source>
</evidence>
<feature type="domain" description="Peptidase M43 pregnancy-associated plasma-A" evidence="10">
    <location>
        <begin position="182"/>
        <end position="317"/>
    </location>
</feature>
<evidence type="ECO:0000259" key="10">
    <source>
        <dbReference type="Pfam" id="PF05572"/>
    </source>
</evidence>
<keyword evidence="3" id="KW-0479">Metal-binding</keyword>
<accession>A0ABP7MEI1</accession>
<keyword evidence="6" id="KW-0862">Zinc</keyword>
<evidence type="ECO:0000313" key="12">
    <source>
        <dbReference type="EMBL" id="GAA3918656.1"/>
    </source>
</evidence>
<dbReference type="Gene3D" id="3.40.390.10">
    <property type="entry name" value="Collagenase (Catalytic Domain)"/>
    <property type="match status" value="1"/>
</dbReference>
<evidence type="ECO:0000256" key="9">
    <source>
        <dbReference type="SAM" id="SignalP"/>
    </source>
</evidence>
<dbReference type="InterPro" id="IPR026444">
    <property type="entry name" value="Secre_tail"/>
</dbReference>
<keyword evidence="5" id="KW-0378">Hydrolase</keyword>
<evidence type="ECO:0000256" key="7">
    <source>
        <dbReference type="ARBA" id="ARBA00023049"/>
    </source>
</evidence>
<dbReference type="InterPro" id="IPR008754">
    <property type="entry name" value="Peptidase_M43"/>
</dbReference>